<sequence length="588" mass="62332">MSTPHSIAAFRSASGSRSSRRHQRGGFFLVLVLVVLAVATMAVYSFTELMLAADETSYLQGDIVQTRLNVDSGVETIRLLLSQPREQLDASGGMFNNPSLLRGIPLAGGVDEASQQFTVLAPGLTDEGRLGGLRFGLQNESARLNINALLVLEENSAALDALTLLSNSSVDIEGLLGTGEDSGTSEDSELDETEDIALTLLMTLPGMDASIADAILDWIDEDTDPRPLGCEDEYYASLPTPYSAANGPLESVEELLLVRGVTPQLLFGADANRNGILDLDEQQRTSASIDTAGALGWASYLTVHGAEINKTAAGDFRVNVNQEDLEILYEELLTALGDETFASFIVAYRMSGKSTLADSAALLGGGDEVDADAAEAANNNAEPLLWSVEAMDELDLTAGAGVELNQILDLIDAEVSIGEGDNAKTYSSPFFGEATLMAEYLPLLMDQLTTQDTDILPGRINLNEAPAELLFGITLVDVETIAAIVETRGAGGMNSGDGTTDRTHETWPLTEGLVTVDQMRALLPLVTTGGSVYRAQIVGFNASSGLASRAEAIIDATTLNPRVVAYRDLTHLGRGFDMSILGSPLTSN</sequence>
<dbReference type="InterPro" id="IPR049031">
    <property type="entry name" value="T2SSK_SAM-like_1st"/>
</dbReference>
<reference evidence="13 14" key="1">
    <citation type="submission" date="2017-05" db="EMBL/GenBank/DDBJ databases">
        <authorList>
            <person name="Varghese N."/>
            <person name="Submissions S."/>
        </authorList>
    </citation>
    <scope>NUCLEOTIDE SEQUENCE [LARGE SCALE GENOMIC DNA]</scope>
    <source>
        <strain evidence="13 14">DSM 25457</strain>
    </source>
</reference>
<feature type="domain" description="T2SS protein K first SAM-like" evidence="12">
    <location>
        <begin position="142"/>
        <end position="265"/>
    </location>
</feature>
<dbReference type="Gene3D" id="1.10.40.60">
    <property type="entry name" value="EpsJ-like"/>
    <property type="match status" value="1"/>
</dbReference>
<evidence type="ECO:0000256" key="10">
    <source>
        <dbReference type="SAM" id="MobiDB-lite"/>
    </source>
</evidence>
<keyword evidence="3" id="KW-0813">Transport</keyword>
<dbReference type="PANTHER" id="PTHR38831:SF2">
    <property type="entry name" value="TYPE II SECRETION SYSTEM PROTEIN K"/>
    <property type="match status" value="1"/>
</dbReference>
<dbReference type="InterPro" id="IPR005628">
    <property type="entry name" value="GspK"/>
</dbReference>
<dbReference type="PANTHER" id="PTHR38831">
    <property type="entry name" value="TYPE II SECRETION SYSTEM PROTEIN K"/>
    <property type="match status" value="1"/>
</dbReference>
<evidence type="ECO:0000256" key="11">
    <source>
        <dbReference type="SAM" id="Phobius"/>
    </source>
</evidence>
<evidence type="ECO:0000256" key="3">
    <source>
        <dbReference type="ARBA" id="ARBA00022448"/>
    </source>
</evidence>
<dbReference type="SUPFAM" id="SSF158544">
    <property type="entry name" value="GspK insert domain-like"/>
    <property type="match status" value="1"/>
</dbReference>
<keyword evidence="4" id="KW-1003">Cell membrane</keyword>
<comment type="subcellular location">
    <subcellularLocation>
        <location evidence="1">Cell inner membrane</location>
    </subcellularLocation>
</comment>
<evidence type="ECO:0000313" key="13">
    <source>
        <dbReference type="EMBL" id="SMP63326.1"/>
    </source>
</evidence>
<evidence type="ECO:0000256" key="9">
    <source>
        <dbReference type="ARBA" id="ARBA00023136"/>
    </source>
</evidence>
<gene>
    <name evidence="13" type="ORF">SAMN06265222_10851</name>
</gene>
<evidence type="ECO:0000256" key="7">
    <source>
        <dbReference type="ARBA" id="ARBA00022927"/>
    </source>
</evidence>
<keyword evidence="9 11" id="KW-0472">Membrane</keyword>
<comment type="caution">
    <text evidence="13">The sequence shown here is derived from an EMBL/GenBank/DDBJ whole genome shotgun (WGS) entry which is preliminary data.</text>
</comment>
<evidence type="ECO:0000256" key="2">
    <source>
        <dbReference type="ARBA" id="ARBA00007246"/>
    </source>
</evidence>
<organism evidence="13 14">
    <name type="scientific">Neorhodopirellula lusitana</name>
    <dbReference type="NCBI Taxonomy" id="445327"/>
    <lineage>
        <taxon>Bacteria</taxon>
        <taxon>Pseudomonadati</taxon>
        <taxon>Planctomycetota</taxon>
        <taxon>Planctomycetia</taxon>
        <taxon>Pirellulales</taxon>
        <taxon>Pirellulaceae</taxon>
        <taxon>Neorhodopirellula</taxon>
    </lineage>
</organism>
<keyword evidence="8 11" id="KW-1133">Transmembrane helix</keyword>
<protein>
    <submittedName>
        <fullName evidence="13">Type II secretion system (T2SS), protein K</fullName>
    </submittedName>
</protein>
<dbReference type="Proteomes" id="UP001158067">
    <property type="component" value="Unassembled WGS sequence"/>
</dbReference>
<keyword evidence="7" id="KW-0653">Protein transport</keyword>
<evidence type="ECO:0000259" key="12">
    <source>
        <dbReference type="Pfam" id="PF21687"/>
    </source>
</evidence>
<comment type="similarity">
    <text evidence="2">Belongs to the GSP K family.</text>
</comment>
<feature type="region of interest" description="Disordered" evidence="10">
    <location>
        <begin position="1"/>
        <end position="20"/>
    </location>
</feature>
<evidence type="ECO:0000313" key="14">
    <source>
        <dbReference type="Proteomes" id="UP001158067"/>
    </source>
</evidence>
<evidence type="ECO:0000256" key="6">
    <source>
        <dbReference type="ARBA" id="ARBA00022692"/>
    </source>
</evidence>
<evidence type="ECO:0000256" key="1">
    <source>
        <dbReference type="ARBA" id="ARBA00004533"/>
    </source>
</evidence>
<accession>A0ABY1Q9V1</accession>
<dbReference type="EMBL" id="FXUG01000008">
    <property type="protein sequence ID" value="SMP63326.1"/>
    <property type="molecule type" value="Genomic_DNA"/>
</dbReference>
<keyword evidence="6 11" id="KW-0812">Transmembrane</keyword>
<dbReference type="InterPro" id="IPR038072">
    <property type="entry name" value="GspK_central_sf"/>
</dbReference>
<evidence type="ECO:0000256" key="8">
    <source>
        <dbReference type="ARBA" id="ARBA00022989"/>
    </source>
</evidence>
<keyword evidence="5" id="KW-0997">Cell inner membrane</keyword>
<name>A0ABY1Q9V1_9BACT</name>
<evidence type="ECO:0000256" key="5">
    <source>
        <dbReference type="ARBA" id="ARBA00022519"/>
    </source>
</evidence>
<keyword evidence="14" id="KW-1185">Reference proteome</keyword>
<proteinExistence type="inferred from homology"/>
<dbReference type="Pfam" id="PF21687">
    <property type="entry name" value="T2SSK_1st"/>
    <property type="match status" value="1"/>
</dbReference>
<evidence type="ECO:0000256" key="4">
    <source>
        <dbReference type="ARBA" id="ARBA00022475"/>
    </source>
</evidence>
<feature type="compositionally biased region" description="Low complexity" evidence="10">
    <location>
        <begin position="8"/>
        <end position="17"/>
    </location>
</feature>
<feature type="transmembrane region" description="Helical" evidence="11">
    <location>
        <begin position="26"/>
        <end position="46"/>
    </location>
</feature>
<dbReference type="RefSeq" id="WP_283433430.1">
    <property type="nucleotide sequence ID" value="NZ_FXUG01000008.1"/>
</dbReference>